<dbReference type="EMBL" id="JAJHZP010000015">
    <property type="protein sequence ID" value="MDC4183640.1"/>
    <property type="molecule type" value="Genomic_DNA"/>
</dbReference>
<name>A0AAW6HSV9_9MOLU</name>
<dbReference type="Pfam" id="PF11074">
    <property type="entry name" value="DUF2779"/>
    <property type="match status" value="1"/>
</dbReference>
<dbReference type="Proteomes" id="UP001216384">
    <property type="component" value="Unassembled WGS sequence"/>
</dbReference>
<gene>
    <name evidence="2" type="ORF">LNO71_03275</name>
</gene>
<protein>
    <submittedName>
        <fullName evidence="2">DUF2779 domain-containing protein</fullName>
    </submittedName>
</protein>
<evidence type="ECO:0000313" key="3">
    <source>
        <dbReference type="Proteomes" id="UP001216384"/>
    </source>
</evidence>
<sequence length="717" mass="83981">MENKKIFKRNDFLNTFSRPKSLWKFTDKEITAIIQNELGLSKDSYEDINEELNGEESAILDFDEIDFVNDDIESQQINDAYLAEIIKLKEKSKEFIKHEVLSDLYDDEWKNAELEFSKGVYQEYDIDYIDVIDNKEKEKLVRIIDLSDYQKLPITTAESLHEIIKKHDFSSLKLLVLDGIYFNEKQRYYLQSSVSGCLFYKHNDDRIKLDVYTSKNSTSTKRKDLVNFYYDYRILTELGYDVLKWNVVLVKYCLNKKNEVDFVSTEIVNCNKGGSNLPDKIKKEFSKEQFFHPSFIKAKQDIRISGNQELIADYPQHNLKTGSFCNALKMMSFQILESEEKEAYKFQTNYFLEVRNAFDNIFDEMIDIKDTNVGKIELSNAYFGDFYKNPNDSMIRYTLGKKVFEPFLLSGNVYSINKFFDKNGNLVFPLVNKDGEKFKISDFIKYINANPPPKPIKYLSVFSKAYTPSIVESYVNPNTHQAFAKLKNKKVYFDFESICHLFAPMDDILPNMQIITQNSFIIDHNDGSELVCVNDVIDPLKLDINWFIKIIKDLHQGPDYSYVVYNATFERSRLYEMGAYIERCKKLYPERFSDPSDLEIDFLQKVKEIDANLFDLADFFNLNKDLIVINSLNGYYSIKKVLLLTSQEQRKEAKAVDYATLNVKRGDIAQKLTAKRFLGLVDDKEWEEIATDLATYCENDVRSMIAVEYFIRDLLKR</sequence>
<organism evidence="2 3">
    <name type="scientific">Mycoplasma bradburyae</name>
    <dbReference type="NCBI Taxonomy" id="2963128"/>
    <lineage>
        <taxon>Bacteria</taxon>
        <taxon>Bacillati</taxon>
        <taxon>Mycoplasmatota</taxon>
        <taxon>Mollicutes</taxon>
        <taxon>Mycoplasmataceae</taxon>
        <taxon>Mycoplasma</taxon>
    </lineage>
</organism>
<proteinExistence type="predicted"/>
<comment type="caution">
    <text evidence="2">The sequence shown here is derived from an EMBL/GenBank/DDBJ whole genome shotgun (WGS) entry which is preliminary data.</text>
</comment>
<feature type="domain" description="DUF2779" evidence="1">
    <location>
        <begin position="491"/>
        <end position="637"/>
    </location>
</feature>
<dbReference type="InterPro" id="IPR021301">
    <property type="entry name" value="DUF2779"/>
</dbReference>
<dbReference type="RefSeq" id="WP_272404078.1">
    <property type="nucleotide sequence ID" value="NZ_JAJHZP010000015.1"/>
</dbReference>
<dbReference type="NCBIfam" id="NF045869">
    <property type="entry name" value="UU173_fam"/>
    <property type="match status" value="1"/>
</dbReference>
<evidence type="ECO:0000259" key="1">
    <source>
        <dbReference type="Pfam" id="PF11074"/>
    </source>
</evidence>
<reference evidence="2" key="1">
    <citation type="submission" date="2021-11" db="EMBL/GenBank/DDBJ databases">
        <title>Description of Mycoplasma bradburyaesp. nov.from sea birds: a tribute to a great mycoplasmologist.</title>
        <authorList>
            <person name="Ramirez A.S."/>
            <person name="Poveda C."/>
            <person name="Suarez-Perez A."/>
            <person name="Rosales R.S."/>
            <person name="Dijkman R."/>
            <person name="Feberwee A."/>
            <person name="Spergser J."/>
            <person name="Szostak M.P."/>
            <person name="Ressel L."/>
            <person name="Calabuig P."/>
            <person name="Catania S."/>
            <person name="Gobbo F."/>
            <person name="Timofte D."/>
            <person name="Poveda J.B."/>
        </authorList>
    </citation>
    <scope>NUCLEOTIDE SEQUENCE</scope>
    <source>
        <strain evidence="2">T264</strain>
    </source>
</reference>
<evidence type="ECO:0000313" key="2">
    <source>
        <dbReference type="EMBL" id="MDC4183640.1"/>
    </source>
</evidence>
<dbReference type="AlphaFoldDB" id="A0AAW6HSV9"/>
<accession>A0AAW6HSV9</accession>